<feature type="compositionally biased region" description="Low complexity" evidence="7">
    <location>
        <begin position="1026"/>
        <end position="1037"/>
    </location>
</feature>
<dbReference type="InterPro" id="IPR017441">
    <property type="entry name" value="Protein_kinase_ATP_BS"/>
</dbReference>
<accession>A0A2K3CVE6</accession>
<feature type="compositionally biased region" description="Low complexity" evidence="7">
    <location>
        <begin position="1081"/>
        <end position="1096"/>
    </location>
</feature>
<feature type="domain" description="Protein kinase" evidence="8">
    <location>
        <begin position="7"/>
        <end position="331"/>
    </location>
</feature>
<keyword evidence="4" id="KW-0418">Kinase</keyword>
<keyword evidence="3 6" id="KW-0547">Nucleotide-binding</keyword>
<feature type="compositionally biased region" description="Gly residues" evidence="7">
    <location>
        <begin position="1306"/>
        <end position="1318"/>
    </location>
</feature>
<feature type="binding site" evidence="6">
    <location>
        <position position="34"/>
    </location>
    <ligand>
        <name>ATP</name>
        <dbReference type="ChEBI" id="CHEBI:30616"/>
    </ligand>
</feature>
<evidence type="ECO:0000256" key="3">
    <source>
        <dbReference type="ARBA" id="ARBA00022741"/>
    </source>
</evidence>
<dbReference type="STRING" id="3055.A0A2K3CVE6"/>
<dbReference type="KEGG" id="cre:CHLRE_16g675750v5"/>
<dbReference type="GO" id="GO:0005524">
    <property type="term" value="F:ATP binding"/>
    <property type="evidence" value="ECO:0007669"/>
    <property type="project" value="UniProtKB-UniRule"/>
</dbReference>
<dbReference type="PANTHER" id="PTHR44329:SF289">
    <property type="entry name" value="SERINE_THREONINE-PROTEIN KINASE VIK"/>
    <property type="match status" value="1"/>
</dbReference>
<evidence type="ECO:0000259" key="8">
    <source>
        <dbReference type="PROSITE" id="PS50011"/>
    </source>
</evidence>
<dbReference type="OrthoDB" id="551059at2759"/>
<keyword evidence="1" id="KW-0723">Serine/threonine-protein kinase</keyword>
<dbReference type="Proteomes" id="UP000006906">
    <property type="component" value="Chromosome 16"/>
</dbReference>
<organism evidence="9 10">
    <name type="scientific">Chlamydomonas reinhardtii</name>
    <name type="common">Chlamydomonas smithii</name>
    <dbReference type="NCBI Taxonomy" id="3055"/>
    <lineage>
        <taxon>Eukaryota</taxon>
        <taxon>Viridiplantae</taxon>
        <taxon>Chlorophyta</taxon>
        <taxon>core chlorophytes</taxon>
        <taxon>Chlorophyceae</taxon>
        <taxon>CS clade</taxon>
        <taxon>Chlamydomonadales</taxon>
        <taxon>Chlamydomonadaceae</taxon>
        <taxon>Chlamydomonas</taxon>
    </lineage>
</organism>
<dbReference type="GO" id="GO:0007165">
    <property type="term" value="P:signal transduction"/>
    <property type="evidence" value="ECO:0000318"/>
    <property type="project" value="GO_Central"/>
</dbReference>
<dbReference type="PANTHER" id="PTHR44329">
    <property type="entry name" value="SERINE/THREONINE-PROTEIN KINASE TNNI3K-RELATED"/>
    <property type="match status" value="1"/>
</dbReference>
<dbReference type="InterPro" id="IPR001245">
    <property type="entry name" value="Ser-Thr/Tyr_kinase_cat_dom"/>
</dbReference>
<dbReference type="ExpressionAtlas" id="A0A2K3CVE6">
    <property type="expression patterns" value="baseline and differential"/>
</dbReference>
<dbReference type="InterPro" id="IPR011009">
    <property type="entry name" value="Kinase-like_dom_sf"/>
</dbReference>
<dbReference type="GeneID" id="5721469"/>
<keyword evidence="2" id="KW-0808">Transferase</keyword>
<dbReference type="InParanoid" id="A0A2K3CVE6"/>
<dbReference type="PROSITE" id="PS50011">
    <property type="entry name" value="PROTEIN_KINASE_DOM"/>
    <property type="match status" value="2"/>
</dbReference>
<name>A0A2K3CVE6_CHLRE</name>
<feature type="compositionally biased region" description="Polar residues" evidence="7">
    <location>
        <begin position="1039"/>
        <end position="1051"/>
    </location>
</feature>
<feature type="compositionally biased region" description="Polar residues" evidence="7">
    <location>
        <begin position="1115"/>
        <end position="1128"/>
    </location>
</feature>
<feature type="region of interest" description="Disordered" evidence="7">
    <location>
        <begin position="1007"/>
        <end position="1128"/>
    </location>
</feature>
<evidence type="ECO:0000313" key="9">
    <source>
        <dbReference type="EMBL" id="PNW72252.1"/>
    </source>
</evidence>
<dbReference type="Gene3D" id="1.10.510.10">
    <property type="entry name" value="Transferase(Phosphotransferase) domain 1"/>
    <property type="match status" value="2"/>
</dbReference>
<sequence>MLKQEHLKIKAHLGAGGFARVFRAEYEGVEVALKVLAPANINHADPAAAEEYATAKELFTREGRLLLATHHPHIVRCLAMGPLPAASVSGLLGSDRSFAHHQKQPPPAHAASAGGGGATTNASLAPAMALEMCEPYTPRQLIMRGMASASKTYSTYTALEWLLQIASALAHLHSQKPIIIHRDVKCENILLKKDKDGKLVAKLADLGLCVVVEQDRSVMLRKKSERRLHVGTGAGGSSGGGSGTASPALHLSLNDAAAAAAAAGGGCGVSAAPVRLHTPSRIPTAGLNDLARGGSDSPFLTISAGHSAAASRVASRAPSMTAAFSSTNAWGAVGAGGGGGGGGGGSYSSTQPAGNGGISNGAGGSAAAGSTATESLFDSNIVSSGGGVAGGGVLNGLRVGPTGRASSFLTQRSNLGLGVVVVVGGGGGGGGGGAGSSVSSSRAAAGGAASTGGVTGAPGGGHIPAAGLAASGRLPPAAAAAGSSGTGNGVLQPTAAALAPRVLGPPPPSHQASVMYPPSAFASATADPAHDTPAASSSCYYASGAATTAGGAVAVNLPPPPPLLPTPIAEEAERELLAQALTERLSKLLEVRSCSATGVGGAAAPPAAAGALLGSTAAVAAAMAAGGMRQSTAGGAGMQLTPLSPAGSAGGACVATQRDRGVPGGRLWDALATGDVAAGKEDAGLSAADAADAWERQQQQAAPPATAGRQSQPQQQPQPLRPATASSSNGGSRGGGNDGWVPDEASAIGCSSFGGCTRPQTPRGIDLVIMDDTAHDTTAASGSPGAAAATTQHMGASNLPGAANLSEYPKAPATAADSTSAATSTGADHHSNAVAPAVRPPAVAMPSAHPPTALTAHMTRTSSQSFSGGGGTPRADADVYRGLAALSDCVAATATAAAIPEAAVAATAAAAAALGPAGGGGAAAAAIAAAAAAGATTAAGPAQHAVAVVAAAGGAADVSGAAVAGAADSVTVVARFVPDEAPSLAAGVPAYPDNATAAAGGVTASASTFTTHTPSPPPLARATLHSSSSAGGAAPSPRHLQQQQGSHSPSTLPKAAVMASGGGFDGSSRRRAAPSPLLLQPVGSISPPLSPSPSAGFAGGGGSVPSFRMGGSGIPSPSTRPLASPNVPSETFSTISTMIAQNPEIVEEVHVEAPQSGLRMLGSLLKQLGKRELAPLRRQQMEWVYGLTGKAGSAMYMAPEVFQKLPYNEKADVFSFGVVMYELLARELLIVSVFNTGKAARLGVYEPIDYAELVADGYRPERTRALSDGMCALVAACWHEDPVQRPGMAEVERRLAALLLEEEARGGGARGGGGGASPGCGCTIS</sequence>
<evidence type="ECO:0000256" key="1">
    <source>
        <dbReference type="ARBA" id="ARBA00022527"/>
    </source>
</evidence>
<dbReference type="Gramene" id="PNW72252">
    <property type="protein sequence ID" value="PNW72252"/>
    <property type="gene ID" value="CHLRE_16g675750v5"/>
</dbReference>
<dbReference type="Gene3D" id="3.30.200.20">
    <property type="entry name" value="Phosphorylase Kinase, domain 1"/>
    <property type="match status" value="1"/>
</dbReference>
<feature type="domain" description="Protein kinase" evidence="8">
    <location>
        <begin position="991"/>
        <end position="1299"/>
    </location>
</feature>
<dbReference type="PaxDb" id="3055-EDP01281"/>
<dbReference type="InterPro" id="IPR008271">
    <property type="entry name" value="Ser/Thr_kinase_AS"/>
</dbReference>
<feature type="compositionally biased region" description="Low complexity" evidence="7">
    <location>
        <begin position="684"/>
        <end position="718"/>
    </location>
</feature>
<dbReference type="GO" id="GO:0004674">
    <property type="term" value="F:protein serine/threonine kinase activity"/>
    <property type="evidence" value="ECO:0000318"/>
    <property type="project" value="GO_Central"/>
</dbReference>
<dbReference type="PROSITE" id="PS00108">
    <property type="entry name" value="PROTEIN_KINASE_ST"/>
    <property type="match status" value="1"/>
</dbReference>
<keyword evidence="5 6" id="KW-0067">ATP-binding</keyword>
<dbReference type="SMART" id="SM00220">
    <property type="entry name" value="S_TKc"/>
    <property type="match status" value="1"/>
</dbReference>
<evidence type="ECO:0000313" key="10">
    <source>
        <dbReference type="Proteomes" id="UP000006906"/>
    </source>
</evidence>
<evidence type="ECO:0000256" key="5">
    <source>
        <dbReference type="ARBA" id="ARBA00022840"/>
    </source>
</evidence>
<keyword evidence="10" id="KW-1185">Reference proteome</keyword>
<evidence type="ECO:0000256" key="2">
    <source>
        <dbReference type="ARBA" id="ARBA00022679"/>
    </source>
</evidence>
<feature type="region of interest" description="Disordered" evidence="7">
    <location>
        <begin position="97"/>
        <end position="117"/>
    </location>
</feature>
<dbReference type="InterPro" id="IPR051681">
    <property type="entry name" value="Ser/Thr_Kinases-Pseudokinases"/>
</dbReference>
<evidence type="ECO:0000256" key="6">
    <source>
        <dbReference type="PROSITE-ProRule" id="PRU10141"/>
    </source>
</evidence>
<evidence type="ECO:0000256" key="4">
    <source>
        <dbReference type="ARBA" id="ARBA00022777"/>
    </source>
</evidence>
<feature type="compositionally biased region" description="Low complexity" evidence="7">
    <location>
        <begin position="436"/>
        <end position="448"/>
    </location>
</feature>
<protein>
    <recommendedName>
        <fullName evidence="8">Protein kinase domain-containing protein</fullName>
    </recommendedName>
</protein>
<feature type="compositionally biased region" description="Low complexity" evidence="7">
    <location>
        <begin position="813"/>
        <end position="826"/>
    </location>
</feature>
<dbReference type="InterPro" id="IPR000719">
    <property type="entry name" value="Prot_kinase_dom"/>
</dbReference>
<evidence type="ECO:0000256" key="7">
    <source>
        <dbReference type="SAM" id="MobiDB-lite"/>
    </source>
</evidence>
<feature type="region of interest" description="Disordered" evidence="7">
    <location>
        <begin position="1305"/>
        <end position="1325"/>
    </location>
</feature>
<reference evidence="9 10" key="1">
    <citation type="journal article" date="2007" name="Science">
        <title>The Chlamydomonas genome reveals the evolution of key animal and plant functions.</title>
        <authorList>
            <person name="Merchant S.S."/>
            <person name="Prochnik S.E."/>
            <person name="Vallon O."/>
            <person name="Harris E.H."/>
            <person name="Karpowicz S.J."/>
            <person name="Witman G.B."/>
            <person name="Terry A."/>
            <person name="Salamov A."/>
            <person name="Fritz-Laylin L.K."/>
            <person name="Marechal-Drouard L."/>
            <person name="Marshall W.F."/>
            <person name="Qu L.H."/>
            <person name="Nelson D.R."/>
            <person name="Sanderfoot A.A."/>
            <person name="Spalding M.H."/>
            <person name="Kapitonov V.V."/>
            <person name="Ren Q."/>
            <person name="Ferris P."/>
            <person name="Lindquist E."/>
            <person name="Shapiro H."/>
            <person name="Lucas S.M."/>
            <person name="Grimwood J."/>
            <person name="Schmutz J."/>
            <person name="Cardol P."/>
            <person name="Cerutti H."/>
            <person name="Chanfreau G."/>
            <person name="Chen C.L."/>
            <person name="Cognat V."/>
            <person name="Croft M.T."/>
            <person name="Dent R."/>
            <person name="Dutcher S."/>
            <person name="Fernandez E."/>
            <person name="Fukuzawa H."/>
            <person name="Gonzalez-Ballester D."/>
            <person name="Gonzalez-Halphen D."/>
            <person name="Hallmann A."/>
            <person name="Hanikenne M."/>
            <person name="Hippler M."/>
            <person name="Inwood W."/>
            <person name="Jabbari K."/>
            <person name="Kalanon M."/>
            <person name="Kuras R."/>
            <person name="Lefebvre P.A."/>
            <person name="Lemaire S.D."/>
            <person name="Lobanov A.V."/>
            <person name="Lohr M."/>
            <person name="Manuell A."/>
            <person name="Meier I."/>
            <person name="Mets L."/>
            <person name="Mittag M."/>
            <person name="Mittelmeier T."/>
            <person name="Moroney J.V."/>
            <person name="Moseley J."/>
            <person name="Napoli C."/>
            <person name="Nedelcu A.M."/>
            <person name="Niyogi K."/>
            <person name="Novoselov S.V."/>
            <person name="Paulsen I.T."/>
            <person name="Pazour G."/>
            <person name="Purton S."/>
            <person name="Ral J.P."/>
            <person name="Riano-Pachon D.M."/>
            <person name="Riekhof W."/>
            <person name="Rymarquis L."/>
            <person name="Schroda M."/>
            <person name="Stern D."/>
            <person name="Umen J."/>
            <person name="Willows R."/>
            <person name="Wilson N."/>
            <person name="Zimmer S.L."/>
            <person name="Allmer J."/>
            <person name="Balk J."/>
            <person name="Bisova K."/>
            <person name="Chen C.J."/>
            <person name="Elias M."/>
            <person name="Gendler K."/>
            <person name="Hauser C."/>
            <person name="Lamb M.R."/>
            <person name="Ledford H."/>
            <person name="Long J.C."/>
            <person name="Minagawa J."/>
            <person name="Page M.D."/>
            <person name="Pan J."/>
            <person name="Pootakham W."/>
            <person name="Roje S."/>
            <person name="Rose A."/>
            <person name="Stahlberg E."/>
            <person name="Terauchi A.M."/>
            <person name="Yang P."/>
            <person name="Ball S."/>
            <person name="Bowler C."/>
            <person name="Dieckmann C.L."/>
            <person name="Gladyshev V.N."/>
            <person name="Green P."/>
            <person name="Jorgensen R."/>
            <person name="Mayfield S."/>
            <person name="Mueller-Roeber B."/>
            <person name="Rajamani S."/>
            <person name="Sayre R.T."/>
            <person name="Brokstein P."/>
            <person name="Dubchak I."/>
            <person name="Goodstein D."/>
            <person name="Hornick L."/>
            <person name="Huang Y.W."/>
            <person name="Jhaveri J."/>
            <person name="Luo Y."/>
            <person name="Martinez D."/>
            <person name="Ngau W.C."/>
            <person name="Otillar B."/>
            <person name="Poliakov A."/>
            <person name="Porter A."/>
            <person name="Szajkowski L."/>
            <person name="Werner G."/>
            <person name="Zhou K."/>
            <person name="Grigoriev I.V."/>
            <person name="Rokhsar D.S."/>
            <person name="Grossman A.R."/>
        </authorList>
    </citation>
    <scope>NUCLEOTIDE SEQUENCE [LARGE SCALE GENOMIC DNA]</scope>
    <source>
        <strain evidence="10">CC-503</strain>
    </source>
</reference>
<dbReference type="PROSITE" id="PS00107">
    <property type="entry name" value="PROTEIN_KINASE_ATP"/>
    <property type="match status" value="1"/>
</dbReference>
<feature type="region of interest" description="Disordered" evidence="7">
    <location>
        <begin position="798"/>
        <end position="832"/>
    </location>
</feature>
<dbReference type="EMBL" id="CM008977">
    <property type="protein sequence ID" value="PNW72252.1"/>
    <property type="molecule type" value="Genomic_DNA"/>
</dbReference>
<feature type="region of interest" description="Disordered" evidence="7">
    <location>
        <begin position="683"/>
        <end position="743"/>
    </location>
</feature>
<proteinExistence type="predicted"/>
<dbReference type="SUPFAM" id="SSF56112">
    <property type="entry name" value="Protein kinase-like (PK-like)"/>
    <property type="match status" value="2"/>
</dbReference>
<feature type="region of interest" description="Disordered" evidence="7">
    <location>
        <begin position="430"/>
        <end position="453"/>
    </location>
</feature>
<dbReference type="RefSeq" id="XP_042916102.1">
    <property type="nucleotide sequence ID" value="XM_043071278.1"/>
</dbReference>
<gene>
    <name evidence="9" type="ORF">CHLRE_16g675750v5</name>
</gene>
<dbReference type="Pfam" id="PF07714">
    <property type="entry name" value="PK_Tyr_Ser-Thr"/>
    <property type="match status" value="2"/>
</dbReference>